<dbReference type="Gene3D" id="1.20.5.110">
    <property type="match status" value="1"/>
</dbReference>
<evidence type="ECO:0000256" key="6">
    <source>
        <dbReference type="SAM" id="MobiDB-lite"/>
    </source>
</evidence>
<feature type="compositionally biased region" description="Acidic residues" evidence="6">
    <location>
        <begin position="93"/>
        <end position="135"/>
    </location>
</feature>
<sequence>MAGTQPLALQLEQLNPRPQEADPEADMEKATAARVIDRFDEGEDGEDDFLAVGSIRKLASTSLLDTDKRYSGKMTFRKDWKEDHWEQILPGSLDDEIPDEEGSGDGDSEGLGFEESDEDDLSAAEEQDAKDDGESTDSNVYGNVYKTEKARVITKEEKNFKAFASLRMACANAPFFGIQAKRAKEAAEQESKRKNKVLWGLVINVLSEAKTGAPVLCLHVQQPTWGGSDCGLWCWVLGSCPDPV</sequence>
<organism evidence="7 8">
    <name type="scientific">Sciurus carolinensis</name>
    <name type="common">Eastern gray squirrel</name>
    <dbReference type="NCBI Taxonomy" id="30640"/>
    <lineage>
        <taxon>Eukaryota</taxon>
        <taxon>Metazoa</taxon>
        <taxon>Chordata</taxon>
        <taxon>Craniata</taxon>
        <taxon>Vertebrata</taxon>
        <taxon>Euteleostomi</taxon>
        <taxon>Mammalia</taxon>
        <taxon>Eutheria</taxon>
        <taxon>Euarchontoglires</taxon>
        <taxon>Glires</taxon>
        <taxon>Rodentia</taxon>
        <taxon>Sciuromorpha</taxon>
        <taxon>Sciuridae</taxon>
        <taxon>Sciurinae</taxon>
        <taxon>Sciurini</taxon>
        <taxon>Sciurus</taxon>
    </lineage>
</organism>
<evidence type="ECO:0000313" key="7">
    <source>
        <dbReference type="EMBL" id="MBZ3873581.1"/>
    </source>
</evidence>
<dbReference type="PANTHER" id="PTHR15565:SF0">
    <property type="entry name" value="PROTEIN AATF"/>
    <property type="match status" value="1"/>
</dbReference>
<evidence type="ECO:0000256" key="2">
    <source>
        <dbReference type="ARBA" id="ARBA00022980"/>
    </source>
</evidence>
<dbReference type="GO" id="GO:0006357">
    <property type="term" value="P:regulation of transcription by RNA polymerase II"/>
    <property type="evidence" value="ECO:0007669"/>
    <property type="project" value="TreeGrafter"/>
</dbReference>
<name>A0AA41MKM0_SCICA</name>
<accession>A0AA41MKM0</accession>
<comment type="caution">
    <text evidence="7">The sequence shown here is derived from an EMBL/GenBank/DDBJ whole genome shotgun (WGS) entry which is preliminary data.</text>
</comment>
<evidence type="ECO:0000256" key="3">
    <source>
        <dbReference type="ARBA" id="ARBA00023274"/>
    </source>
</evidence>
<feature type="region of interest" description="Disordered" evidence="6">
    <location>
        <begin position="1"/>
        <end position="28"/>
    </location>
</feature>
<dbReference type="PANTHER" id="PTHR15565">
    <property type="entry name" value="AATF PROTEIN APOPTOSIS ANTAGONIZING TRANSCRIPTION FACTOR"/>
    <property type="match status" value="1"/>
</dbReference>
<protein>
    <recommendedName>
        <fullName evidence="4">Large ribosomal subunit protein eL13</fullName>
    </recommendedName>
    <alternativeName>
        <fullName evidence="5">60S ribosomal protein L13</fullName>
    </alternativeName>
</protein>
<evidence type="ECO:0000313" key="8">
    <source>
        <dbReference type="Proteomes" id="UP001166674"/>
    </source>
</evidence>
<dbReference type="EMBL" id="JAATJV010208500">
    <property type="protein sequence ID" value="MBZ3873581.1"/>
    <property type="molecule type" value="Genomic_DNA"/>
</dbReference>
<feature type="region of interest" description="Disordered" evidence="6">
    <location>
        <begin position="85"/>
        <end position="140"/>
    </location>
</feature>
<keyword evidence="8" id="KW-1185">Reference proteome</keyword>
<dbReference type="GO" id="GO:0005730">
    <property type="term" value="C:nucleolus"/>
    <property type="evidence" value="ECO:0007669"/>
    <property type="project" value="TreeGrafter"/>
</dbReference>
<evidence type="ECO:0000256" key="1">
    <source>
        <dbReference type="ARBA" id="ARBA00005640"/>
    </source>
</evidence>
<evidence type="ECO:0000256" key="5">
    <source>
        <dbReference type="ARBA" id="ARBA00035321"/>
    </source>
</evidence>
<dbReference type="GO" id="GO:1990904">
    <property type="term" value="C:ribonucleoprotein complex"/>
    <property type="evidence" value="ECO:0007669"/>
    <property type="project" value="UniProtKB-KW"/>
</dbReference>
<gene>
    <name evidence="7" type="ORF">SUZIE_123655</name>
</gene>
<proteinExistence type="inferred from homology"/>
<dbReference type="Proteomes" id="UP001166674">
    <property type="component" value="Unassembled WGS sequence"/>
</dbReference>
<dbReference type="FunFam" id="1.20.5.110:FF:000003">
    <property type="entry name" value="60S ribosomal protein L13"/>
    <property type="match status" value="1"/>
</dbReference>
<keyword evidence="2" id="KW-0689">Ribosomal protein</keyword>
<reference evidence="7" key="1">
    <citation type="submission" date="2020-03" db="EMBL/GenBank/DDBJ databases">
        <title>Studies in the Genomics of Life Span.</title>
        <authorList>
            <person name="Glass D."/>
        </authorList>
    </citation>
    <scope>NUCLEOTIDE SEQUENCE</scope>
    <source>
        <strain evidence="7">SUZIE</strain>
        <tissue evidence="7">Muscle</tissue>
    </source>
</reference>
<comment type="similarity">
    <text evidence="1">Belongs to the eukaryotic ribosomal protein eL13 family.</text>
</comment>
<dbReference type="GO" id="GO:0005840">
    <property type="term" value="C:ribosome"/>
    <property type="evidence" value="ECO:0007669"/>
    <property type="project" value="UniProtKB-KW"/>
</dbReference>
<dbReference type="AlphaFoldDB" id="A0AA41MKM0"/>
<dbReference type="InterPro" id="IPR039223">
    <property type="entry name" value="AATF/Bfr2"/>
</dbReference>
<keyword evidence="3" id="KW-0687">Ribonucleoprotein</keyword>
<evidence type="ECO:0000256" key="4">
    <source>
        <dbReference type="ARBA" id="ARBA00035216"/>
    </source>
</evidence>